<dbReference type="EMBL" id="RARA01000026">
    <property type="protein sequence ID" value="ROT47123.1"/>
    <property type="molecule type" value="Genomic_DNA"/>
</dbReference>
<dbReference type="OrthoDB" id="9762792at2"/>
<organism evidence="2 3">
    <name type="scientific">Candidatus Cardinium hertigii</name>
    <dbReference type="NCBI Taxonomy" id="247481"/>
    <lineage>
        <taxon>Bacteria</taxon>
        <taxon>Pseudomonadati</taxon>
        <taxon>Bacteroidota</taxon>
        <taxon>Cytophagia</taxon>
        <taxon>Cytophagales</taxon>
        <taxon>Amoebophilaceae</taxon>
        <taxon>Candidatus Cardinium</taxon>
    </lineage>
</organism>
<dbReference type="InterPro" id="IPR038726">
    <property type="entry name" value="PDDEXK_AddAB-type"/>
</dbReference>
<dbReference type="InterPro" id="IPR011604">
    <property type="entry name" value="PDDEXK-like_dom_sf"/>
</dbReference>
<comment type="caution">
    <text evidence="2">The sequence shown here is derived from an EMBL/GenBank/DDBJ whole genome shotgun (WGS) entry which is preliminary data.</text>
</comment>
<dbReference type="Proteomes" id="UP000270927">
    <property type="component" value="Unassembled WGS sequence"/>
</dbReference>
<dbReference type="SUPFAM" id="SSF52540">
    <property type="entry name" value="P-loop containing nucleoside triphosphate hydrolases"/>
    <property type="match status" value="1"/>
</dbReference>
<feature type="domain" description="PD-(D/E)XK endonuclease-like" evidence="1">
    <location>
        <begin position="673"/>
        <end position="956"/>
    </location>
</feature>
<accession>A0A3N2QBD8</accession>
<dbReference type="Gene3D" id="3.90.320.10">
    <property type="match status" value="1"/>
</dbReference>
<gene>
    <name evidence="2" type="ORF">EDM02_04540</name>
</gene>
<dbReference type="RefSeq" id="WP_123663380.1">
    <property type="nucleotide sequence ID" value="NZ_RARA01000026.1"/>
</dbReference>
<protein>
    <submittedName>
        <fullName evidence="2">PD-(D/E)XK nuclease family protein</fullName>
    </submittedName>
</protein>
<dbReference type="InterPro" id="IPR027417">
    <property type="entry name" value="P-loop_NTPase"/>
</dbReference>
<proteinExistence type="predicted"/>
<dbReference type="Pfam" id="PF12705">
    <property type="entry name" value="PDDEXK_1"/>
    <property type="match status" value="1"/>
</dbReference>
<keyword evidence="3" id="KW-1185">Reference proteome</keyword>
<sequence>MKTVTHQPFLAQVMQQLHTYGPNTLEQCLLVFPTQLSIDYFQPLLDKLLNNRAEWESGRLPTCLTLHQLMLTHSKMDLAHPFILVRELHALAHEILNKKETFEQFYPWGITLLQDFNYLDTYLIHAADLFLALMHQKQLTTPLEIRNFLDQNPLLQQAMHLSLFQKKEVSLFWEKLPLLYQAFTQNLIQQGKGYEGLCYRIASEKSTLETIISYQKIMCIGFNLLSPAEEQFIVQCKAVMPVVFFWDADAHYVDNEMHVAGYYLRKYRQKKCFQESFPAALETYFNDGHKKIVITEMGATVAEVQAVVDALQEKTEQGVPKFLPTQTAIVISGTYLLMPLLDRLSSLPMQLHCRLNYPLSATVIYTLIEKLVHLWEQSTTSSAKICSGISSCSCKHVMHNLANSLALLHPFVETSIQAKITAILKWIPNFESDLGAFIDKLGLFSLWLDDYNKGLLHYLYDILSFLDNHFIHDHTLFLDLNRTALQHILAYIAPLIEVVGDSCTVRCLLQALKESTMLFHQHNPMTGLYIIEVSQSHNLDFEHIFFMDMREGAFPRLSHENSFLPYNIRNNFGLPLAHSATERITAYGFYRLLQRAQSSYCSYTKQTHLGIVNQRSRFLLQLTFGTTLKIIEKQLPVNFTVLPTPVISIEKDDKVMQLLEKFLVKEDLISSNITPSALMSYLHCPLQFYFSYLLELKQTVLPKDGTTALELGTLLHHIMEKLYRPFIGIKVDKSIVMQLQSKIQTVIQETVPLGSDSHLSSALLEKLLERVLQLDYADTPFTLLGVEVGKKEPMAMVLDLDIDKKRQVCLSGIIDRIDIKGDTIRIIDYKIGASNSKIVSMAALFDSAAIKKNKAIFQLVFYAWLYNAIYGANHQQGIMPYLINIRELFSAPPGICMQQPDHAKKYGLMEDIRPYLPAFEEQLLKLLLEIFDPTIPFRQTADLSVCSYCPYVRICQRD</sequence>
<name>A0A3N2QBD8_9BACT</name>
<dbReference type="SUPFAM" id="SSF52980">
    <property type="entry name" value="Restriction endonuclease-like"/>
    <property type="match status" value="1"/>
</dbReference>
<reference evidence="2 3" key="1">
    <citation type="submission" date="2018-09" db="EMBL/GenBank/DDBJ databases">
        <title>Comparative Genomics of Wolbachia-Cardinium Dual Endosymbiosis in a Plant-Parasitic Nematode.</title>
        <authorList>
            <person name="Brown A.M.V."/>
            <person name="Wasala S.K."/>
            <person name="Howe D.K."/>
            <person name="Peetz A.B."/>
            <person name="Zasada I.A."/>
            <person name="Denver D.R."/>
        </authorList>
    </citation>
    <scope>NUCLEOTIDE SEQUENCE [LARGE SCALE GENOMIC DNA]</scope>
    <source>
        <strain evidence="2 3">Pp_1</strain>
    </source>
</reference>
<evidence type="ECO:0000313" key="3">
    <source>
        <dbReference type="Proteomes" id="UP000270927"/>
    </source>
</evidence>
<evidence type="ECO:0000259" key="1">
    <source>
        <dbReference type="Pfam" id="PF12705"/>
    </source>
</evidence>
<dbReference type="InterPro" id="IPR011335">
    <property type="entry name" value="Restrct_endonuc-II-like"/>
</dbReference>
<dbReference type="AlphaFoldDB" id="A0A3N2QBD8"/>
<evidence type="ECO:0000313" key="2">
    <source>
        <dbReference type="EMBL" id="ROT47123.1"/>
    </source>
</evidence>